<dbReference type="EMBL" id="NIZV01000012">
    <property type="protein sequence ID" value="RSM19493.1"/>
    <property type="molecule type" value="Genomic_DNA"/>
</dbReference>
<dbReference type="Proteomes" id="UP000288429">
    <property type="component" value="Unassembled WGS sequence"/>
</dbReference>
<reference evidence="3 4" key="1">
    <citation type="submission" date="2017-06" db="EMBL/GenBank/DDBJ databases">
        <title>Cmopartive genomic analysis of Ambrosia Fusariam Clade fungi.</title>
        <authorList>
            <person name="Stajich J.E."/>
            <person name="Carrillo J."/>
            <person name="Kijimoto T."/>
            <person name="Eskalen A."/>
            <person name="O'Donnell K."/>
            <person name="Kasson M."/>
        </authorList>
    </citation>
    <scope>NUCLEOTIDE SEQUENCE [LARGE SCALE GENOMIC DNA]</scope>
    <source>
        <strain evidence="3 4">NRRL 20438</strain>
    </source>
</reference>
<feature type="coiled-coil region" evidence="1">
    <location>
        <begin position="72"/>
        <end position="113"/>
    </location>
</feature>
<evidence type="ECO:0000256" key="1">
    <source>
        <dbReference type="SAM" id="Coils"/>
    </source>
</evidence>
<comment type="caution">
    <text evidence="3">The sequence shown here is derived from an EMBL/GenBank/DDBJ whole genome shotgun (WGS) entry which is preliminary data.</text>
</comment>
<feature type="region of interest" description="Disordered" evidence="2">
    <location>
        <begin position="363"/>
        <end position="426"/>
    </location>
</feature>
<sequence>MSSSKSIQQQNQKRKHGEVADQVIHGLEGYSELTPKSQKLRDDLFRTAKRIRDLKDADDQLLGSAFELFEAKQKQAKEIKEVKKQHEVLAEQVVELTGQLESTRAELDDSRSKEKEAKGTVDEYNFKFQYGDWFATKLGSLDKFEKSIQDKEKEKLQAIYVALDQANKAEAEAKAKKEAKERGEPFRGPVEYAKINAQERANEEVWGALYGRQVTDTHTRVIAERKAVEDWLEANDEEIPAPQTPFLDRIGEICNEAGIKRATCLQWIKEYSDRNELCHSRPPAAKNYRKMVEKDGKVVRVEPDKDKPEDAVDWASIKSAIEVAKTDFEKRFGEGIMPKERRDGYIELANSYWTSLFNEGEDEAGNPILTESAKDRPSAWRKIRSPRHHHPKNIGESTRRASGTIFQEEKNSSRGAVRPAFSARVS</sequence>
<evidence type="ECO:0000313" key="3">
    <source>
        <dbReference type="EMBL" id="RSM19493.1"/>
    </source>
</evidence>
<feature type="region of interest" description="Disordered" evidence="2">
    <location>
        <begin position="1"/>
        <end position="21"/>
    </location>
</feature>
<organism evidence="3 4">
    <name type="scientific">Fusarium ambrosium</name>
    <dbReference type="NCBI Taxonomy" id="131363"/>
    <lineage>
        <taxon>Eukaryota</taxon>
        <taxon>Fungi</taxon>
        <taxon>Dikarya</taxon>
        <taxon>Ascomycota</taxon>
        <taxon>Pezizomycotina</taxon>
        <taxon>Sordariomycetes</taxon>
        <taxon>Hypocreomycetidae</taxon>
        <taxon>Hypocreales</taxon>
        <taxon>Nectriaceae</taxon>
        <taxon>Fusarium</taxon>
        <taxon>Fusarium solani species complex</taxon>
    </lineage>
</organism>
<name>A0A428UYX1_9HYPO</name>
<accession>A0A428UYX1</accession>
<protein>
    <submittedName>
        <fullName evidence="3">Uncharacterized protein</fullName>
    </submittedName>
</protein>
<keyword evidence="4" id="KW-1185">Reference proteome</keyword>
<dbReference type="AlphaFoldDB" id="A0A428UYX1"/>
<gene>
    <name evidence="3" type="ORF">CDV31_001653</name>
</gene>
<evidence type="ECO:0000256" key="2">
    <source>
        <dbReference type="SAM" id="MobiDB-lite"/>
    </source>
</evidence>
<proteinExistence type="predicted"/>
<keyword evidence="1" id="KW-0175">Coiled coil</keyword>
<evidence type="ECO:0000313" key="4">
    <source>
        <dbReference type="Proteomes" id="UP000288429"/>
    </source>
</evidence>
<feature type="compositionally biased region" description="Low complexity" evidence="2">
    <location>
        <begin position="1"/>
        <end position="11"/>
    </location>
</feature>
<feature type="compositionally biased region" description="Basic residues" evidence="2">
    <location>
        <begin position="379"/>
        <end position="392"/>
    </location>
</feature>